<evidence type="ECO:0000313" key="4">
    <source>
        <dbReference type="EMBL" id="KAJ8284842.1"/>
    </source>
</evidence>
<name>A0A9Q1DZU9_CONCO</name>
<evidence type="ECO:0008006" key="6">
    <source>
        <dbReference type="Google" id="ProtNLM"/>
    </source>
</evidence>
<evidence type="ECO:0000256" key="3">
    <source>
        <dbReference type="ARBA" id="ARBA00038336"/>
    </source>
</evidence>
<organism evidence="4 5">
    <name type="scientific">Conger conger</name>
    <name type="common">Conger eel</name>
    <name type="synonym">Muraena conger</name>
    <dbReference type="NCBI Taxonomy" id="82655"/>
    <lineage>
        <taxon>Eukaryota</taxon>
        <taxon>Metazoa</taxon>
        <taxon>Chordata</taxon>
        <taxon>Craniata</taxon>
        <taxon>Vertebrata</taxon>
        <taxon>Euteleostomi</taxon>
        <taxon>Actinopterygii</taxon>
        <taxon>Neopterygii</taxon>
        <taxon>Teleostei</taxon>
        <taxon>Anguilliformes</taxon>
        <taxon>Congridae</taxon>
        <taxon>Conger</taxon>
    </lineage>
</organism>
<evidence type="ECO:0000313" key="5">
    <source>
        <dbReference type="Proteomes" id="UP001152803"/>
    </source>
</evidence>
<dbReference type="FunFam" id="1.25.40.10:FF:000032">
    <property type="entry name" value="Interferon-induced protein with tetratricopeptide repeats 5"/>
    <property type="match status" value="1"/>
</dbReference>
<protein>
    <recommendedName>
        <fullName evidence="6">Interferon-induced protein with tetratricopeptide repeats 5</fullName>
    </recommendedName>
</protein>
<dbReference type="SUPFAM" id="SSF48452">
    <property type="entry name" value="TPR-like"/>
    <property type="match status" value="1"/>
</dbReference>
<comment type="caution">
    <text evidence="4">The sequence shown here is derived from an EMBL/GenBank/DDBJ whole genome shotgun (WGS) entry which is preliminary data.</text>
</comment>
<reference evidence="4" key="1">
    <citation type="journal article" date="2023" name="Science">
        <title>Genome structures resolve the early diversification of teleost fishes.</title>
        <authorList>
            <person name="Parey E."/>
            <person name="Louis A."/>
            <person name="Montfort J."/>
            <person name="Bouchez O."/>
            <person name="Roques C."/>
            <person name="Iampietro C."/>
            <person name="Lluch J."/>
            <person name="Castinel A."/>
            <person name="Donnadieu C."/>
            <person name="Desvignes T."/>
            <person name="Floi Bucao C."/>
            <person name="Jouanno E."/>
            <person name="Wen M."/>
            <person name="Mejri S."/>
            <person name="Dirks R."/>
            <person name="Jansen H."/>
            <person name="Henkel C."/>
            <person name="Chen W.J."/>
            <person name="Zahm M."/>
            <person name="Cabau C."/>
            <person name="Klopp C."/>
            <person name="Thompson A.W."/>
            <person name="Robinson-Rechavi M."/>
            <person name="Braasch I."/>
            <person name="Lecointre G."/>
            <person name="Bobe J."/>
            <person name="Postlethwait J.H."/>
            <person name="Berthelot C."/>
            <person name="Roest Crollius H."/>
            <person name="Guiguen Y."/>
        </authorList>
    </citation>
    <scope>NUCLEOTIDE SEQUENCE</scope>
    <source>
        <strain evidence="4">Concon-B</strain>
    </source>
</reference>
<keyword evidence="5" id="KW-1185">Reference proteome</keyword>
<dbReference type="InterPro" id="IPR011990">
    <property type="entry name" value="TPR-like_helical_dom_sf"/>
</dbReference>
<dbReference type="OrthoDB" id="10043504at2759"/>
<sequence length="509" mass="57789">MLYVGYTPTYATPCHIHAPTTHIKPLRFGNHVIYSFSSKMSFYSVREKADLEAKLRELECPFTWDISKADIADLEGITEKLQDRVKFCPRRYHATYLNILSFVSHVKGNNEGALEFLSKAEAILKADKEVLTAFLVTYANFAWAHFHSGNLGDVETYLGKLEEICKGVSGALQYSCNLPEVHGEKAWTFLRLGATYYKRAKVSFEKALEGDAGNVSFNVGYGVVLYRIEGLVQDERLRSKKSEAIPQLEKALLLDPDNAEVMVLLALKLQKSDKYKSLKLIEGALKLSSDVPQVMRYVAKYFRGEDSTEASLDILEKVLEQTPSSSFLHHQIGMCHKQQLIKMLQKGPRSCVPANLKRAKAEQCIKHFSKAVELKPSNIYAQVNLAEAYSENEQLTEAEEIFTELLRGGSLRDPEKQHVQTSYGLFLLYKKRAEDRAVVQLKAAYRMKMQNYNRKQAGRKLEQIAGRWQKNRQRAAEANEILAFLRAEDKLSAETDDLSAAFERGMKFK</sequence>
<dbReference type="GO" id="GO:0051607">
    <property type="term" value="P:defense response to virus"/>
    <property type="evidence" value="ECO:0007669"/>
    <property type="project" value="TreeGrafter"/>
</dbReference>
<gene>
    <name evidence="4" type="ORF">COCON_G00036920</name>
</gene>
<comment type="similarity">
    <text evidence="3">Belongs to the IFIT family.</text>
</comment>
<dbReference type="PANTHER" id="PTHR10271">
    <property type="entry name" value="INTERFERON-INDUCED PROTEIN WITH TETRATRICOPEPTIDE REPEATS"/>
    <property type="match status" value="1"/>
</dbReference>
<dbReference type="GO" id="GO:0005829">
    <property type="term" value="C:cytosol"/>
    <property type="evidence" value="ECO:0007669"/>
    <property type="project" value="TreeGrafter"/>
</dbReference>
<evidence type="ECO:0000256" key="2">
    <source>
        <dbReference type="ARBA" id="ARBA00022803"/>
    </source>
</evidence>
<dbReference type="PANTHER" id="PTHR10271:SF29">
    <property type="entry name" value="INTERFERON-INDUCED PROTEIN WITH TETRATRICOPEPTIDE REPEATS-RELATED"/>
    <property type="match status" value="1"/>
</dbReference>
<accession>A0A9Q1DZU9</accession>
<dbReference type="AlphaFoldDB" id="A0A9Q1DZU9"/>
<keyword evidence="2" id="KW-0802">TPR repeat</keyword>
<dbReference type="Proteomes" id="UP001152803">
    <property type="component" value="Unassembled WGS sequence"/>
</dbReference>
<keyword evidence="1" id="KW-0677">Repeat</keyword>
<dbReference type="EMBL" id="JAFJMO010000002">
    <property type="protein sequence ID" value="KAJ8284842.1"/>
    <property type="molecule type" value="Genomic_DNA"/>
</dbReference>
<dbReference type="Gene3D" id="1.25.40.10">
    <property type="entry name" value="Tetratricopeptide repeat domain"/>
    <property type="match status" value="3"/>
</dbReference>
<proteinExistence type="inferred from homology"/>
<evidence type="ECO:0000256" key="1">
    <source>
        <dbReference type="ARBA" id="ARBA00022737"/>
    </source>
</evidence>